<reference evidence="2 3" key="1">
    <citation type="submission" date="2019-03" db="EMBL/GenBank/DDBJ databases">
        <title>Genomic Encyclopedia of Type Strains, Phase IV (KMG-IV): sequencing the most valuable type-strain genomes for metagenomic binning, comparative biology and taxonomic classification.</title>
        <authorList>
            <person name="Goeker M."/>
        </authorList>
    </citation>
    <scope>NUCLEOTIDE SEQUENCE [LARGE SCALE GENOMIC DNA]</scope>
    <source>
        <strain evidence="2 3">DSM 21100</strain>
    </source>
</reference>
<keyword evidence="1" id="KW-1133">Transmembrane helix</keyword>
<dbReference type="OrthoDB" id="9791851at2"/>
<dbReference type="InterPro" id="IPR010364">
    <property type="entry name" value="Uncharacterised_IM_CreD"/>
</dbReference>
<gene>
    <name evidence="2" type="ORF">EDD80_101105</name>
</gene>
<name>A0A4R3KWY2_9SPHI</name>
<dbReference type="RefSeq" id="WP_132127387.1">
    <property type="nucleotide sequence ID" value="NZ_CP042432.1"/>
</dbReference>
<evidence type="ECO:0000313" key="3">
    <source>
        <dbReference type="Proteomes" id="UP000295807"/>
    </source>
</evidence>
<dbReference type="PANTHER" id="PTHR30092:SF0">
    <property type="entry name" value="INNER MEMBRANE PROTEIN CRED"/>
    <property type="match status" value="1"/>
</dbReference>
<feature type="transmembrane region" description="Helical" evidence="1">
    <location>
        <begin position="20"/>
        <end position="41"/>
    </location>
</feature>
<protein>
    <submittedName>
        <fullName evidence="2">Inner membrane protein</fullName>
    </submittedName>
</protein>
<comment type="caution">
    <text evidence="2">The sequence shown here is derived from an EMBL/GenBank/DDBJ whole genome shotgun (WGS) entry which is preliminary data.</text>
</comment>
<feature type="transmembrane region" description="Helical" evidence="1">
    <location>
        <begin position="397"/>
        <end position="415"/>
    </location>
</feature>
<evidence type="ECO:0000256" key="1">
    <source>
        <dbReference type="SAM" id="Phobius"/>
    </source>
</evidence>
<keyword evidence="1" id="KW-0812">Transmembrane</keyword>
<dbReference type="GO" id="GO:0005886">
    <property type="term" value="C:plasma membrane"/>
    <property type="evidence" value="ECO:0007669"/>
    <property type="project" value="TreeGrafter"/>
</dbReference>
<feature type="transmembrane region" description="Helical" evidence="1">
    <location>
        <begin position="372"/>
        <end position="391"/>
    </location>
</feature>
<keyword evidence="1" id="KW-0472">Membrane</keyword>
<proteinExistence type="predicted"/>
<sequence>MDTPQQTENIPAVKKLADSVVLKAVLIGGLTLLLLIPTVWIQSLIQERQQRQDEVIAEISDKWAGQQLLEGPVLLLPYKSMVGRRDTSGAITYKEVISTIHILPETLEITGSAATETLHRGIYDAVVYDADIKVSGRFSPLDLKKPGIDPAGILWNEAKVVIGLSDLKGLKNNPVIRLGSETYGVEPDFTSLKLFSHNLVILPDLGTVRNTGLDFSFDLDLKGSRQLSFLPLGKTTTVKLESQWNNPSFTGRYLPEERQVGQDGFTAAWTMPYFNRPYPQQWTGENTALQAEEKAASFGVEFLLPVDQYQKTMRSAKYAVLIILLTFAALFFSEFLGKRKVHPFQYLLIGAAMIIYYILLLSFSEQLDFNTAYLIASAATVILIGAFLAAILNKRSAAALAAILSTFYVFIFVLIQLQDLALLLGSVGLFLIVAVMMYFSAKMDWSRQLS</sequence>
<dbReference type="PIRSF" id="PIRSF004548">
    <property type="entry name" value="CreD"/>
    <property type="match status" value="1"/>
</dbReference>
<feature type="transmembrane region" description="Helical" evidence="1">
    <location>
        <begin position="343"/>
        <end position="360"/>
    </location>
</feature>
<dbReference type="Proteomes" id="UP000295807">
    <property type="component" value="Unassembled WGS sequence"/>
</dbReference>
<dbReference type="Pfam" id="PF06123">
    <property type="entry name" value="CreD"/>
    <property type="match status" value="1"/>
</dbReference>
<evidence type="ECO:0000313" key="2">
    <source>
        <dbReference type="EMBL" id="TCS89908.1"/>
    </source>
</evidence>
<accession>A0A4R3KWY2</accession>
<organism evidence="2 3">
    <name type="scientific">Anseongella ginsenosidimutans</name>
    <dbReference type="NCBI Taxonomy" id="496056"/>
    <lineage>
        <taxon>Bacteria</taxon>
        <taxon>Pseudomonadati</taxon>
        <taxon>Bacteroidota</taxon>
        <taxon>Sphingobacteriia</taxon>
        <taxon>Sphingobacteriales</taxon>
        <taxon>Sphingobacteriaceae</taxon>
        <taxon>Anseongella</taxon>
    </lineage>
</organism>
<dbReference type="NCBIfam" id="NF008712">
    <property type="entry name" value="PRK11715.1-1"/>
    <property type="match status" value="1"/>
</dbReference>
<dbReference type="AlphaFoldDB" id="A0A4R3KWY2"/>
<dbReference type="EMBL" id="SMAD01000001">
    <property type="protein sequence ID" value="TCS89908.1"/>
    <property type="molecule type" value="Genomic_DNA"/>
</dbReference>
<dbReference type="PANTHER" id="PTHR30092">
    <property type="entry name" value="INNER MEMBRANE PROTEIN CRED"/>
    <property type="match status" value="1"/>
</dbReference>
<feature type="transmembrane region" description="Helical" evidence="1">
    <location>
        <begin position="318"/>
        <end position="337"/>
    </location>
</feature>
<keyword evidence="3" id="KW-1185">Reference proteome</keyword>
<feature type="transmembrane region" description="Helical" evidence="1">
    <location>
        <begin position="422"/>
        <end position="441"/>
    </location>
</feature>